<sequence>MTRAPFGGNPVDTQLLRKARGAFFTPPALADFVSRWAIQAPTDRILEPSCGEAAFLLSAAARLDQLHAPKQRRQLEGIEIHAPSARSATELVAATGRPATIGVFDFFCRAQRTPRTPQHTRGREH</sequence>
<dbReference type="SUPFAM" id="SSF53335">
    <property type="entry name" value="S-adenosyl-L-methionine-dependent methyltransferases"/>
    <property type="match status" value="1"/>
</dbReference>
<dbReference type="Gene3D" id="3.40.50.150">
    <property type="entry name" value="Vaccinia Virus protein VP39"/>
    <property type="match status" value="1"/>
</dbReference>
<organism evidence="2 3">
    <name type="scientific">Williamsia marianensis</name>
    <dbReference type="NCBI Taxonomy" id="85044"/>
    <lineage>
        <taxon>Bacteria</taxon>
        <taxon>Bacillati</taxon>
        <taxon>Actinomycetota</taxon>
        <taxon>Actinomycetes</taxon>
        <taxon>Mycobacteriales</taxon>
        <taxon>Nocardiaceae</taxon>
        <taxon>Williamsia</taxon>
    </lineage>
</organism>
<evidence type="ECO:0000259" key="1">
    <source>
        <dbReference type="Pfam" id="PF02384"/>
    </source>
</evidence>
<comment type="caution">
    <text evidence="2">The sequence shown here is derived from an EMBL/GenBank/DDBJ whole genome shotgun (WGS) entry which is preliminary data.</text>
</comment>
<dbReference type="RefSeq" id="WP_120803092.1">
    <property type="nucleotide sequence ID" value="NZ_CBCRXS010000014.1"/>
</dbReference>
<feature type="domain" description="DNA methylase adenine-specific" evidence="1">
    <location>
        <begin position="17"/>
        <end position="83"/>
    </location>
</feature>
<reference evidence="2 3" key="1">
    <citation type="submission" date="2018-10" db="EMBL/GenBank/DDBJ databases">
        <title>Sequencing the genomes of 1000 actinobacteria strains.</title>
        <authorList>
            <person name="Klenk H.-P."/>
        </authorList>
    </citation>
    <scope>NUCLEOTIDE SEQUENCE [LARGE SCALE GENOMIC DNA]</scope>
    <source>
        <strain evidence="2 3">DSM 44343</strain>
    </source>
</reference>
<accession>A0A495IT20</accession>
<dbReference type="GO" id="GO:0008170">
    <property type="term" value="F:N-methyltransferase activity"/>
    <property type="evidence" value="ECO:0007669"/>
    <property type="project" value="InterPro"/>
</dbReference>
<protein>
    <submittedName>
        <fullName evidence="2">N-6 DNA methylase</fullName>
    </submittedName>
</protein>
<dbReference type="OrthoDB" id="32195at2"/>
<evidence type="ECO:0000313" key="2">
    <source>
        <dbReference type="EMBL" id="RKR79820.1"/>
    </source>
</evidence>
<keyword evidence="2" id="KW-0489">Methyltransferase</keyword>
<proteinExistence type="predicted"/>
<dbReference type="InterPro" id="IPR003356">
    <property type="entry name" value="DNA_methylase_A-5"/>
</dbReference>
<dbReference type="Pfam" id="PF02384">
    <property type="entry name" value="N6_Mtase"/>
    <property type="match status" value="1"/>
</dbReference>
<evidence type="ECO:0000313" key="3">
    <source>
        <dbReference type="Proteomes" id="UP000274762"/>
    </source>
</evidence>
<dbReference type="InterPro" id="IPR029063">
    <property type="entry name" value="SAM-dependent_MTases_sf"/>
</dbReference>
<dbReference type="AlphaFoldDB" id="A0A495IT20"/>
<keyword evidence="2" id="KW-0808">Transferase</keyword>
<name>A0A495IT20_WILMA</name>
<dbReference type="GO" id="GO:0003677">
    <property type="term" value="F:DNA binding"/>
    <property type="evidence" value="ECO:0007669"/>
    <property type="project" value="InterPro"/>
</dbReference>
<gene>
    <name evidence="2" type="ORF">DFJ75_4962</name>
</gene>
<dbReference type="PRINTS" id="PR00507">
    <property type="entry name" value="N12N6MTFRASE"/>
</dbReference>
<dbReference type="GO" id="GO:0032259">
    <property type="term" value="P:methylation"/>
    <property type="evidence" value="ECO:0007669"/>
    <property type="project" value="UniProtKB-KW"/>
</dbReference>
<dbReference type="EMBL" id="RBKV01000002">
    <property type="protein sequence ID" value="RKR79820.1"/>
    <property type="molecule type" value="Genomic_DNA"/>
</dbReference>
<dbReference type="Proteomes" id="UP000274762">
    <property type="component" value="Unassembled WGS sequence"/>
</dbReference>